<dbReference type="EMBL" id="UYSG01000315">
    <property type="protein sequence ID" value="VDL19083.1"/>
    <property type="molecule type" value="Genomic_DNA"/>
</dbReference>
<feature type="compositionally biased region" description="Pro residues" evidence="1">
    <location>
        <begin position="84"/>
        <end position="100"/>
    </location>
</feature>
<evidence type="ECO:0000256" key="1">
    <source>
        <dbReference type="SAM" id="MobiDB-lite"/>
    </source>
</evidence>
<evidence type="ECO:0000313" key="6">
    <source>
        <dbReference type="WBParaSite" id="HDID_0000162101-mRNA-1"/>
    </source>
</evidence>
<evidence type="ECO:0000313" key="3">
    <source>
        <dbReference type="EMBL" id="VUZ48517.1"/>
    </source>
</evidence>
<sequence>MHFRRLIRRIWRRITGRDSSSSTNNDDNEGRRRRRRRWCRSSPIPYYRPNPGWPPDYGSDTPDTDDAQNRQSRAPLPCERPQALTPPPPYPGPEPPPPYPASEQAVSVSASEIEGRGRETSESIYGETIYEFATFRSLPELTATSASSSELDRRDRHPTSVHAGVLRKKR</sequence>
<evidence type="ECO:0000313" key="4">
    <source>
        <dbReference type="Proteomes" id="UP000274504"/>
    </source>
</evidence>
<dbReference type="EMBL" id="CABIJS010000299">
    <property type="protein sequence ID" value="VUZ48517.1"/>
    <property type="molecule type" value="Genomic_DNA"/>
</dbReference>
<feature type="region of interest" description="Disordered" evidence="1">
    <location>
        <begin position="143"/>
        <end position="170"/>
    </location>
</feature>
<organism evidence="6">
    <name type="scientific">Hymenolepis diminuta</name>
    <name type="common">Rat tapeworm</name>
    <dbReference type="NCBI Taxonomy" id="6216"/>
    <lineage>
        <taxon>Eukaryota</taxon>
        <taxon>Metazoa</taxon>
        <taxon>Spiralia</taxon>
        <taxon>Lophotrochozoa</taxon>
        <taxon>Platyhelminthes</taxon>
        <taxon>Cestoda</taxon>
        <taxon>Eucestoda</taxon>
        <taxon>Cyclophyllidea</taxon>
        <taxon>Hymenolepididae</taxon>
        <taxon>Hymenolepis</taxon>
    </lineage>
</organism>
<reference evidence="2 4" key="2">
    <citation type="submission" date="2018-11" db="EMBL/GenBank/DDBJ databases">
        <authorList>
            <consortium name="Pathogen Informatics"/>
        </authorList>
    </citation>
    <scope>NUCLEOTIDE SEQUENCE [LARGE SCALE GENOMIC DNA]</scope>
</reference>
<keyword evidence="5" id="KW-1185">Reference proteome</keyword>
<reference evidence="3 5" key="3">
    <citation type="submission" date="2019-07" db="EMBL/GenBank/DDBJ databases">
        <authorList>
            <person name="Jastrzebski P J."/>
            <person name="Paukszto L."/>
            <person name="Jastrzebski P J."/>
        </authorList>
    </citation>
    <scope>NUCLEOTIDE SEQUENCE [LARGE SCALE GENOMIC DNA]</scope>
    <source>
        <strain evidence="3 5">WMS-il1</strain>
    </source>
</reference>
<dbReference type="AlphaFoldDB" id="A0A0R3SB28"/>
<gene>
    <name evidence="2" type="ORF">HDID_LOCUS1622</name>
    <name evidence="3" type="ORF">WMSIL1_LOCUS7874</name>
</gene>
<feature type="compositionally biased region" description="Low complexity" evidence="1">
    <location>
        <begin position="101"/>
        <end position="112"/>
    </location>
</feature>
<evidence type="ECO:0000313" key="5">
    <source>
        <dbReference type="Proteomes" id="UP000321570"/>
    </source>
</evidence>
<proteinExistence type="predicted"/>
<accession>A0A0R3SB28</accession>
<name>A0A0R3SB28_HYMDI</name>
<evidence type="ECO:0000313" key="2">
    <source>
        <dbReference type="EMBL" id="VDL19083.1"/>
    </source>
</evidence>
<feature type="region of interest" description="Disordered" evidence="1">
    <location>
        <begin position="17"/>
        <end position="122"/>
    </location>
</feature>
<protein>
    <submittedName>
        <fullName evidence="6">UL2</fullName>
    </submittedName>
</protein>
<dbReference type="Proteomes" id="UP000321570">
    <property type="component" value="Unassembled WGS sequence"/>
</dbReference>
<dbReference type="Proteomes" id="UP000274504">
    <property type="component" value="Unassembled WGS sequence"/>
</dbReference>
<dbReference type="OrthoDB" id="10608286at2759"/>
<reference evidence="6" key="1">
    <citation type="submission" date="2017-02" db="UniProtKB">
        <authorList>
            <consortium name="WormBaseParasite"/>
        </authorList>
    </citation>
    <scope>IDENTIFICATION</scope>
</reference>
<dbReference type="WBParaSite" id="HDID_0000162101-mRNA-1">
    <property type="protein sequence ID" value="HDID_0000162101-mRNA-1"/>
    <property type="gene ID" value="HDID_0000162101"/>
</dbReference>